<proteinExistence type="predicted"/>
<accession>A0A1G1W5W5</accession>
<evidence type="ECO:0000313" key="3">
    <source>
        <dbReference type="Proteomes" id="UP000177103"/>
    </source>
</evidence>
<feature type="transmembrane region" description="Helical" evidence="1">
    <location>
        <begin position="21"/>
        <end position="39"/>
    </location>
</feature>
<comment type="caution">
    <text evidence="2">The sequence shown here is derived from an EMBL/GenBank/DDBJ whole genome shotgun (WGS) entry which is preliminary data.</text>
</comment>
<gene>
    <name evidence="2" type="ORF">A2Y57_01435</name>
</gene>
<feature type="transmembrane region" description="Helical" evidence="1">
    <location>
        <begin position="72"/>
        <end position="91"/>
    </location>
</feature>
<organism evidence="2 3">
    <name type="scientific">Candidatus Woykebacteria bacterium RBG_13_40_7b</name>
    <dbReference type="NCBI Taxonomy" id="1802594"/>
    <lineage>
        <taxon>Bacteria</taxon>
        <taxon>Candidatus Woykeibacteriota</taxon>
    </lineage>
</organism>
<feature type="transmembrane region" description="Helical" evidence="1">
    <location>
        <begin position="103"/>
        <end position="122"/>
    </location>
</feature>
<protein>
    <submittedName>
        <fullName evidence="2">Uncharacterized protein</fullName>
    </submittedName>
</protein>
<feature type="transmembrane region" description="Helical" evidence="1">
    <location>
        <begin position="134"/>
        <end position="158"/>
    </location>
</feature>
<dbReference type="Proteomes" id="UP000177103">
    <property type="component" value="Unassembled WGS sequence"/>
</dbReference>
<sequence length="167" mass="19512">MKPASRAKNEQKQVIIQILQWVYLGSFILIVAAGLLLHSTERPFLDVLRIPIFFRLAEPYVGFSYKTSLTTYHFAFAYFLLLIFINTICLFRCSNEFLRKLSHYSSFVGFFLIGGIILYFLYSYCLIAFSNYQATVSAFIFILLSMVFFLLNLITFFVDKRGIYHTH</sequence>
<keyword evidence="1" id="KW-1133">Transmembrane helix</keyword>
<keyword evidence="1" id="KW-0472">Membrane</keyword>
<name>A0A1G1W5W5_9BACT</name>
<keyword evidence="1" id="KW-0812">Transmembrane</keyword>
<dbReference type="EMBL" id="MHCQ01000047">
    <property type="protein sequence ID" value="OGY23092.1"/>
    <property type="molecule type" value="Genomic_DNA"/>
</dbReference>
<reference evidence="2 3" key="1">
    <citation type="journal article" date="2016" name="Nat. Commun.">
        <title>Thousands of microbial genomes shed light on interconnected biogeochemical processes in an aquifer system.</title>
        <authorList>
            <person name="Anantharaman K."/>
            <person name="Brown C.T."/>
            <person name="Hug L.A."/>
            <person name="Sharon I."/>
            <person name="Castelle C.J."/>
            <person name="Probst A.J."/>
            <person name="Thomas B.C."/>
            <person name="Singh A."/>
            <person name="Wilkins M.J."/>
            <person name="Karaoz U."/>
            <person name="Brodie E.L."/>
            <person name="Williams K.H."/>
            <person name="Hubbard S.S."/>
            <person name="Banfield J.F."/>
        </authorList>
    </citation>
    <scope>NUCLEOTIDE SEQUENCE [LARGE SCALE GENOMIC DNA]</scope>
</reference>
<evidence type="ECO:0000313" key="2">
    <source>
        <dbReference type="EMBL" id="OGY23092.1"/>
    </source>
</evidence>
<evidence type="ECO:0000256" key="1">
    <source>
        <dbReference type="SAM" id="Phobius"/>
    </source>
</evidence>
<dbReference type="AlphaFoldDB" id="A0A1G1W5W5"/>